<keyword evidence="9" id="KW-1185">Reference proteome</keyword>
<feature type="disulfide bond" evidence="6">
    <location>
        <begin position="351"/>
        <end position="378"/>
    </location>
</feature>
<feature type="domain" description="Sushi" evidence="7">
    <location>
        <begin position="770"/>
        <end position="829"/>
    </location>
</feature>
<dbReference type="FunFam" id="2.10.70.10:FF:000014">
    <property type="entry name" value="Membrane cofactor protein"/>
    <property type="match status" value="6"/>
</dbReference>
<sequence length="872" mass="95296">IMLPPSLSAPRLISAGIQCKQPPDIPHGKHTGRFMDKFSYGSVVTYTCDRGYTRTGEASIQCVTKDGLTGVWSRPPPQCGLDTRCPFPHIQNGRRLPPTRHVYKTGDTVSFECNRGYAIQGSHATKCGADFKWSPPLPVSTSVPFPEVKCPRPPNIANGQHSGQSLDTFPRGMTVYYSCRDGYTLVGNMSINCTDAGLWSRPRPRCEAIGCETPEVQNGKIHELQNTYKAGETLHFDCEVGYSLASLEMLSLSFAVQPCPMPPGISNGNHDGQGSTVFTMGMSVTYTCDPGYYLVANAVALCKASGNWSLPTPRCEGVSVKCPQPPNIANGQHSGQSLDTFPRGVTVYYSCRDGYTLVGNMSINCTDAGLWSRPRPRCEVRPCPMPPRINNGNHNGQGAAFFTMGMSVTYTCDPGYYLVGNAVALCKASGNWSLPMPRCEGVSLFYCEGGTGEVDRNVMYNLLLEVMTASGRVVWFFLTTFAHHFCTSSFSVTVCINPDIENGRKVDGHGLIYGPGQTVTFQCHNGYSLQGSAKIYCQEDGTWDPPVPVCGRGTPSPSLPSRHQLLAMSPTITCLDKDLFCISPGIPCEPPPNIPNGKHTGRLLDEFYFGTSVMYTCDSGHPPRGEASIHCTTEDGQNGVWSGPPPQCGGRVECARTNPRHSPPGPTIIALFPCVFLHSKFCTCWFYSSGQAAGRRLLALPHCLQQPRLTFQFGSLPQRLTSLDAGSRWSMGKLFSDLSLKVIATVKGFTAALLCTTIPVLRSFSSFPDVTCPVLQIQNGQRGSAAKSAYTHKDTVASEREPGYVMCGHSVVQCQLNNTWEPPMPVCERGKSLSLCFKMRRDALSIWRTENGICMILEKYSRWKLFVENKHT</sequence>
<dbReference type="Ensembl" id="ENSAOWT00000015885.1">
    <property type="protein sequence ID" value="ENSAOWP00000013994.1"/>
    <property type="gene ID" value="ENSAOWG00000009543.1"/>
</dbReference>
<organism evidence="8 9">
    <name type="scientific">Apteryx owenii</name>
    <name type="common">Little spotted kiwi</name>
    <dbReference type="NCBI Taxonomy" id="8824"/>
    <lineage>
        <taxon>Eukaryota</taxon>
        <taxon>Metazoa</taxon>
        <taxon>Chordata</taxon>
        <taxon>Craniata</taxon>
        <taxon>Vertebrata</taxon>
        <taxon>Euteleostomi</taxon>
        <taxon>Archelosauria</taxon>
        <taxon>Archosauria</taxon>
        <taxon>Dinosauria</taxon>
        <taxon>Saurischia</taxon>
        <taxon>Theropoda</taxon>
        <taxon>Coelurosauria</taxon>
        <taxon>Aves</taxon>
        <taxon>Palaeognathae</taxon>
        <taxon>Apterygiformes</taxon>
        <taxon>Apterygidae</taxon>
        <taxon>Apteryx</taxon>
    </lineage>
</organism>
<feature type="disulfide bond" evidence="6">
    <location>
        <begin position="179"/>
        <end position="206"/>
    </location>
</feature>
<protein>
    <recommendedName>
        <fullName evidence="7">Sushi domain-containing protein</fullName>
    </recommendedName>
</protein>
<dbReference type="CDD" id="cd00033">
    <property type="entry name" value="CCP"/>
    <property type="match status" value="9"/>
</dbReference>
<dbReference type="InterPro" id="IPR050350">
    <property type="entry name" value="Compl-Cell_Adhes-Reg"/>
</dbReference>
<feature type="disulfide bond" evidence="6">
    <location>
        <begin position="288"/>
        <end position="315"/>
    </location>
</feature>
<dbReference type="SUPFAM" id="SSF57535">
    <property type="entry name" value="Complement control module/SCR domain"/>
    <property type="match status" value="10"/>
</dbReference>
<dbReference type="SMART" id="SM00032">
    <property type="entry name" value="CCP"/>
    <property type="match status" value="10"/>
</dbReference>
<feature type="domain" description="Sushi" evidence="7">
    <location>
        <begin position="17"/>
        <end position="81"/>
    </location>
</feature>
<feature type="disulfide bond" evidence="6">
    <location>
        <begin position="588"/>
        <end position="631"/>
    </location>
</feature>
<proteinExistence type="predicted"/>
<feature type="disulfide bond" evidence="6">
    <location>
        <begin position="259"/>
        <end position="302"/>
    </location>
</feature>
<evidence type="ECO:0000313" key="8">
    <source>
        <dbReference type="Ensembl" id="ENSAOWP00000013994.1"/>
    </source>
</evidence>
<feature type="domain" description="Sushi" evidence="7">
    <location>
        <begin position="493"/>
        <end position="552"/>
    </location>
</feature>
<evidence type="ECO:0000256" key="4">
    <source>
        <dbReference type="ARBA" id="ARBA00023157"/>
    </source>
</evidence>
<keyword evidence="5" id="KW-0325">Glycoprotein</keyword>
<evidence type="ECO:0000313" key="9">
    <source>
        <dbReference type="Proteomes" id="UP000694424"/>
    </source>
</evidence>
<feature type="domain" description="Sushi" evidence="7">
    <location>
        <begin position="320"/>
        <end position="380"/>
    </location>
</feature>
<accession>A0A8B9PLP4</accession>
<comment type="caution">
    <text evidence="6">Lacks conserved residue(s) required for the propagation of feature annotation.</text>
</comment>
<feature type="disulfide bond" evidence="6">
    <location>
        <begin position="412"/>
        <end position="439"/>
    </location>
</feature>
<feature type="disulfide bond" evidence="6">
    <location>
        <begin position="150"/>
        <end position="193"/>
    </location>
</feature>
<evidence type="ECO:0000256" key="2">
    <source>
        <dbReference type="ARBA" id="ARBA00022729"/>
    </source>
</evidence>
<evidence type="ECO:0000259" key="7">
    <source>
        <dbReference type="PROSITE" id="PS50923"/>
    </source>
</evidence>
<dbReference type="PANTHER" id="PTHR19325:SF571">
    <property type="entry name" value="SUSHI DOMAIN-CONTAINING PROTEIN"/>
    <property type="match status" value="1"/>
</dbReference>
<feature type="domain" description="Sushi" evidence="7">
    <location>
        <begin position="381"/>
        <end position="441"/>
    </location>
</feature>
<dbReference type="Gene3D" id="2.10.70.10">
    <property type="entry name" value="Complement Module, domain 1"/>
    <property type="match status" value="10"/>
</dbReference>
<feature type="domain" description="Sushi" evidence="7">
    <location>
        <begin position="83"/>
        <end position="142"/>
    </location>
</feature>
<dbReference type="PANTHER" id="PTHR19325">
    <property type="entry name" value="COMPLEMENT COMPONENT-RELATED SUSHI DOMAIN-CONTAINING"/>
    <property type="match status" value="1"/>
</dbReference>
<dbReference type="Proteomes" id="UP000694424">
    <property type="component" value="Unplaced"/>
</dbReference>
<dbReference type="Pfam" id="PF00084">
    <property type="entry name" value="Sushi"/>
    <property type="match status" value="10"/>
</dbReference>
<keyword evidence="3" id="KW-0677">Repeat</keyword>
<feature type="disulfide bond" evidence="6">
    <location>
        <begin position="322"/>
        <end position="365"/>
    </location>
</feature>
<evidence type="ECO:0000256" key="1">
    <source>
        <dbReference type="ARBA" id="ARBA00022659"/>
    </source>
</evidence>
<evidence type="ECO:0000256" key="6">
    <source>
        <dbReference type="PROSITE-ProRule" id="PRU00302"/>
    </source>
</evidence>
<dbReference type="InterPro" id="IPR000436">
    <property type="entry name" value="Sushi_SCR_CCP_dom"/>
</dbReference>
<feature type="disulfide bond" evidence="6">
    <location>
        <begin position="523"/>
        <end position="550"/>
    </location>
</feature>
<evidence type="ECO:0000256" key="5">
    <source>
        <dbReference type="ARBA" id="ARBA00023180"/>
    </source>
</evidence>
<reference evidence="8" key="2">
    <citation type="submission" date="2025-09" db="UniProtKB">
        <authorList>
            <consortium name="Ensembl"/>
        </authorList>
    </citation>
    <scope>IDENTIFICATION</scope>
</reference>
<evidence type="ECO:0000256" key="3">
    <source>
        <dbReference type="ARBA" id="ARBA00022737"/>
    </source>
</evidence>
<keyword evidence="4 6" id="KW-1015">Disulfide bond</keyword>
<feature type="disulfide bond" evidence="6">
    <location>
        <begin position="19"/>
        <end position="62"/>
    </location>
</feature>
<name>A0A8B9PLP4_APTOW</name>
<dbReference type="AlphaFoldDB" id="A0A8B9PLP4"/>
<feature type="disulfide bond" evidence="6">
    <location>
        <begin position="383"/>
        <end position="426"/>
    </location>
</feature>
<feature type="domain" description="Sushi" evidence="7">
    <location>
        <begin position="148"/>
        <end position="208"/>
    </location>
</feature>
<keyword evidence="2" id="KW-0732">Signal</keyword>
<feature type="domain" description="Sushi" evidence="7">
    <location>
        <begin position="257"/>
        <end position="317"/>
    </location>
</feature>
<reference evidence="8" key="1">
    <citation type="submission" date="2025-08" db="UniProtKB">
        <authorList>
            <consortium name="Ensembl"/>
        </authorList>
    </citation>
    <scope>IDENTIFICATION</scope>
</reference>
<feature type="domain" description="Sushi" evidence="7">
    <location>
        <begin position="586"/>
        <end position="650"/>
    </location>
</feature>
<keyword evidence="1 6" id="KW-0768">Sushi</keyword>
<dbReference type="PROSITE" id="PS50923">
    <property type="entry name" value="SUSHI"/>
    <property type="match status" value="9"/>
</dbReference>
<dbReference type="InterPro" id="IPR035976">
    <property type="entry name" value="Sushi/SCR/CCP_sf"/>
</dbReference>